<evidence type="ECO:0000313" key="3">
    <source>
        <dbReference type="EMBL" id="CAF0793352.1"/>
    </source>
</evidence>
<protein>
    <submittedName>
        <fullName evidence="3">Uncharacterized protein</fullName>
    </submittedName>
</protein>
<comment type="caution">
    <text evidence="3">The sequence shown here is derived from an EMBL/GenBank/DDBJ whole genome shotgun (WGS) entry which is preliminary data.</text>
</comment>
<accession>A0A813SA60</accession>
<gene>
    <name evidence="2" type="ORF">RFH988_LOCUS2118</name>
    <name evidence="4" type="ORF">SEV965_LOCUS2630</name>
    <name evidence="3" type="ORF">ZHD862_LOCUS2024</name>
</gene>
<sequence length="143" mass="16051">MENDCKATATYSTQPFDTLSESPSTKQKTEVIRWNAKRVLWICLIGLIALFVFVGIPLTQLIIGSLYKDKCPVNPYIPIYLIVTGAATLTVLPTLILGLRFVGHCQKIIVFALFKHGFCFINVWLVHNRYCLGDSKSKKSSIL</sequence>
<evidence type="ECO:0000313" key="2">
    <source>
        <dbReference type="EMBL" id="CAF0766351.1"/>
    </source>
</evidence>
<name>A0A813SA60_9BILA</name>
<dbReference type="PANTHER" id="PTHR33444">
    <property type="entry name" value="SI:DKEY-19B23.12-RELATED"/>
    <property type="match status" value="1"/>
</dbReference>
<dbReference type="Proteomes" id="UP000663882">
    <property type="component" value="Unassembled WGS sequence"/>
</dbReference>
<proteinExistence type="predicted"/>
<reference evidence="3" key="1">
    <citation type="submission" date="2021-02" db="EMBL/GenBank/DDBJ databases">
        <authorList>
            <person name="Nowell W R."/>
        </authorList>
    </citation>
    <scope>NUCLEOTIDE SEQUENCE</scope>
</reference>
<dbReference type="Proteomes" id="UP000663889">
    <property type="component" value="Unassembled WGS sequence"/>
</dbReference>
<evidence type="ECO:0000256" key="1">
    <source>
        <dbReference type="SAM" id="Phobius"/>
    </source>
</evidence>
<keyword evidence="1" id="KW-0472">Membrane</keyword>
<feature type="transmembrane region" description="Helical" evidence="1">
    <location>
        <begin position="108"/>
        <end position="126"/>
    </location>
</feature>
<organism evidence="3 5">
    <name type="scientific">Rotaria sordida</name>
    <dbReference type="NCBI Taxonomy" id="392033"/>
    <lineage>
        <taxon>Eukaryota</taxon>
        <taxon>Metazoa</taxon>
        <taxon>Spiralia</taxon>
        <taxon>Gnathifera</taxon>
        <taxon>Rotifera</taxon>
        <taxon>Eurotatoria</taxon>
        <taxon>Bdelloidea</taxon>
        <taxon>Philodinida</taxon>
        <taxon>Philodinidae</taxon>
        <taxon>Rotaria</taxon>
    </lineage>
</organism>
<keyword evidence="1" id="KW-0812">Transmembrane</keyword>
<evidence type="ECO:0000313" key="4">
    <source>
        <dbReference type="EMBL" id="CAF0841516.1"/>
    </source>
</evidence>
<evidence type="ECO:0000313" key="5">
    <source>
        <dbReference type="Proteomes" id="UP000663864"/>
    </source>
</evidence>
<dbReference type="InterPro" id="IPR040350">
    <property type="entry name" value="TMEM272"/>
</dbReference>
<feature type="transmembrane region" description="Helical" evidence="1">
    <location>
        <begin position="79"/>
        <end position="102"/>
    </location>
</feature>
<dbReference type="EMBL" id="CAJNOO010000044">
    <property type="protein sequence ID" value="CAF0766351.1"/>
    <property type="molecule type" value="Genomic_DNA"/>
</dbReference>
<dbReference type="Proteomes" id="UP000663864">
    <property type="component" value="Unassembled WGS sequence"/>
</dbReference>
<dbReference type="PANTHER" id="PTHR33444:SF2">
    <property type="entry name" value="MARVEL DOMAIN-CONTAINING PROTEIN"/>
    <property type="match status" value="1"/>
</dbReference>
<feature type="transmembrane region" description="Helical" evidence="1">
    <location>
        <begin position="39"/>
        <end position="67"/>
    </location>
</feature>
<dbReference type="OrthoDB" id="6157510at2759"/>
<keyword evidence="1" id="KW-1133">Transmembrane helix</keyword>
<dbReference type="AlphaFoldDB" id="A0A813SA60"/>
<dbReference type="EMBL" id="CAJNOT010000038">
    <property type="protein sequence ID" value="CAF0793352.1"/>
    <property type="molecule type" value="Genomic_DNA"/>
</dbReference>
<dbReference type="EMBL" id="CAJNOU010000061">
    <property type="protein sequence ID" value="CAF0841516.1"/>
    <property type="molecule type" value="Genomic_DNA"/>
</dbReference>